<organism evidence="2 3">
    <name type="scientific">Bremerella cremea</name>
    <dbReference type="NCBI Taxonomy" id="1031537"/>
    <lineage>
        <taxon>Bacteria</taxon>
        <taxon>Pseudomonadati</taxon>
        <taxon>Planctomycetota</taxon>
        <taxon>Planctomycetia</taxon>
        <taxon>Pirellulales</taxon>
        <taxon>Pirellulaceae</taxon>
        <taxon>Bremerella</taxon>
    </lineage>
</organism>
<dbReference type="AlphaFoldDB" id="A0A368KS01"/>
<comment type="caution">
    <text evidence="2">The sequence shown here is derived from an EMBL/GenBank/DDBJ whole genome shotgun (WGS) entry which is preliminary data.</text>
</comment>
<name>A0A368KS01_9BACT</name>
<proteinExistence type="predicted"/>
<protein>
    <recommendedName>
        <fullName evidence="4">PepSY domain-containing protein</fullName>
    </recommendedName>
</protein>
<evidence type="ECO:0008006" key="4">
    <source>
        <dbReference type="Google" id="ProtNLM"/>
    </source>
</evidence>
<reference evidence="2 3" key="1">
    <citation type="submission" date="2018-07" db="EMBL/GenBank/DDBJ databases">
        <title>Comparative genomes isolates from brazilian mangrove.</title>
        <authorList>
            <person name="De Araujo J.E."/>
            <person name="Taketani R.G."/>
            <person name="Silva M.C.P."/>
            <person name="Lourenco M.V."/>
            <person name="Oliveira V.M."/>
            <person name="Andreote F.D."/>
        </authorList>
    </citation>
    <scope>NUCLEOTIDE SEQUENCE [LARGE SCALE GENOMIC DNA]</scope>
    <source>
        <strain evidence="2 3">HEX PRIS-MGV</strain>
    </source>
</reference>
<dbReference type="Proteomes" id="UP000253562">
    <property type="component" value="Unassembled WGS sequence"/>
</dbReference>
<evidence type="ECO:0000256" key="1">
    <source>
        <dbReference type="SAM" id="MobiDB-lite"/>
    </source>
</evidence>
<evidence type="ECO:0000313" key="2">
    <source>
        <dbReference type="EMBL" id="RCS44747.1"/>
    </source>
</evidence>
<dbReference type="EMBL" id="QPEX01000034">
    <property type="protein sequence ID" value="RCS44747.1"/>
    <property type="molecule type" value="Genomic_DNA"/>
</dbReference>
<evidence type="ECO:0000313" key="3">
    <source>
        <dbReference type="Proteomes" id="UP000253562"/>
    </source>
</evidence>
<feature type="region of interest" description="Disordered" evidence="1">
    <location>
        <begin position="133"/>
        <end position="155"/>
    </location>
</feature>
<dbReference type="OrthoDB" id="276659at2"/>
<accession>A0A368KS01</accession>
<sequence length="217" mass="24553">MTRSHGFTVLLLAIWGQASLADEALPKLDLAECPEPVQATIARELHDLQIPQVEPIASDDSTLYRVVYKMDNMWYETKVHADGTLQSKLLEKKLRNKDWGGTAEVYWIEVTYDQQPYDLCVSVDGKLLSKRLREKPKEEEPPAEEAGPGDIALPQRMPDAIRELVQRESRGGEVTGVPLLAKDNPRVPHANFRFEWSFGTKEGTKVKFKIDRTPAVK</sequence>
<gene>
    <name evidence="2" type="ORF">DTL42_17670</name>
</gene>
<dbReference type="RefSeq" id="WP_114370399.1">
    <property type="nucleotide sequence ID" value="NZ_QPEX01000034.1"/>
</dbReference>